<organism evidence="2 3">
    <name type="scientific">Spirosoma sordidisoli</name>
    <dbReference type="NCBI Taxonomy" id="2502893"/>
    <lineage>
        <taxon>Bacteria</taxon>
        <taxon>Pseudomonadati</taxon>
        <taxon>Bacteroidota</taxon>
        <taxon>Cytophagia</taxon>
        <taxon>Cytophagales</taxon>
        <taxon>Cytophagaceae</taxon>
        <taxon>Spirosoma</taxon>
    </lineage>
</organism>
<name>A0A4Q2UKZ4_9BACT</name>
<dbReference type="EMBL" id="SBLB01000002">
    <property type="protein sequence ID" value="RYC70183.1"/>
    <property type="molecule type" value="Genomic_DNA"/>
</dbReference>
<comment type="caution">
    <text evidence="2">The sequence shown here is derived from an EMBL/GenBank/DDBJ whole genome shotgun (WGS) entry which is preliminary data.</text>
</comment>
<keyword evidence="3" id="KW-1185">Reference proteome</keyword>
<sequence>MSGRYGWLLPLFLLTYLGLQAQPGSFVNDQGIAPGLHQAQVGTIVFTATDIPVAALKPADFLKTHEFTNRSNLFMTVFMASSLTNYLHPLAPTLSADSLTKVGNYQFAFYVDNRLIYQTNLHPGAPYARIKNEETILSKPLVDNEREGRWWSQSAWNRFMQNGGDSALSDGRHQFRLVIRPYVNLAGVKTGQPIATGELTLLVKRKPVIDLTRIRLAVPEPYAGLPVATDSLDTRRIKTLKANIEAGVFRHITSVVVVKNGKLLLEEYFNGASRTTRHDVRSVGKSFASTLTGMALAEGHLKHEQQPLANFYDLKAYQHYSTDKARTTLADLLMMSSAFDGNDNEMDSPGNEENMYPTPNWVTFALDLPVTPSKFRGDWHYFTAGVVVLGDVLHKVVPGGLDRYSKQKLFSPLGIREYSWQYTPQQVVNTAGGIQMNTLDFAKYGQLYKNGGRWNGQQLIPAEWVAKTFTRRKAIPGRTNEYYGYLFWNRTFTVGGKAYETYYCTGNGGNKIYVFTDLPLVVVVTATAYNAPYAHPQVDRMMEEFILPAVLH</sequence>
<dbReference type="Pfam" id="PF00144">
    <property type="entry name" value="Beta-lactamase"/>
    <property type="match status" value="1"/>
</dbReference>
<evidence type="ECO:0000259" key="1">
    <source>
        <dbReference type="Pfam" id="PF00144"/>
    </source>
</evidence>
<dbReference type="InterPro" id="IPR012338">
    <property type="entry name" value="Beta-lactam/transpept-like"/>
</dbReference>
<feature type="domain" description="Beta-lactamase-related" evidence="1">
    <location>
        <begin position="244"/>
        <end position="528"/>
    </location>
</feature>
<evidence type="ECO:0000313" key="3">
    <source>
        <dbReference type="Proteomes" id="UP000290407"/>
    </source>
</evidence>
<dbReference type="Gene3D" id="3.40.710.10">
    <property type="entry name" value="DD-peptidase/beta-lactamase superfamily"/>
    <property type="match status" value="1"/>
</dbReference>
<dbReference type="PANTHER" id="PTHR43283">
    <property type="entry name" value="BETA-LACTAMASE-RELATED"/>
    <property type="match status" value="1"/>
</dbReference>
<dbReference type="InterPro" id="IPR001466">
    <property type="entry name" value="Beta-lactam-related"/>
</dbReference>
<proteinExistence type="predicted"/>
<evidence type="ECO:0000313" key="2">
    <source>
        <dbReference type="EMBL" id="RYC70183.1"/>
    </source>
</evidence>
<protein>
    <submittedName>
        <fullName evidence="2">Class C beta-lactamase-related serine hydrolase</fullName>
    </submittedName>
</protein>
<dbReference type="Proteomes" id="UP000290407">
    <property type="component" value="Unassembled WGS sequence"/>
</dbReference>
<keyword evidence="2" id="KW-0378">Hydrolase</keyword>
<dbReference type="AlphaFoldDB" id="A0A4Q2UKZ4"/>
<dbReference type="GO" id="GO:0016787">
    <property type="term" value="F:hydrolase activity"/>
    <property type="evidence" value="ECO:0007669"/>
    <property type="project" value="UniProtKB-KW"/>
</dbReference>
<dbReference type="InterPro" id="IPR050789">
    <property type="entry name" value="Diverse_Enzym_Activities"/>
</dbReference>
<accession>A0A4Q2UKZ4</accession>
<dbReference type="PANTHER" id="PTHR43283:SF7">
    <property type="entry name" value="BETA-LACTAMASE-RELATED DOMAIN-CONTAINING PROTEIN"/>
    <property type="match status" value="1"/>
</dbReference>
<dbReference type="SUPFAM" id="SSF56601">
    <property type="entry name" value="beta-lactamase/transpeptidase-like"/>
    <property type="match status" value="1"/>
</dbReference>
<reference evidence="2 3" key="1">
    <citation type="submission" date="2019-01" db="EMBL/GenBank/DDBJ databases">
        <title>Spirosoma flava sp. nov., a propanil-degrading bacterium isolated from herbicide-contaminated soil.</title>
        <authorList>
            <person name="Zhang L."/>
            <person name="Jiang J.-D."/>
        </authorList>
    </citation>
    <scope>NUCLEOTIDE SEQUENCE [LARGE SCALE GENOMIC DNA]</scope>
    <source>
        <strain evidence="2 3">TY50</strain>
    </source>
</reference>
<gene>
    <name evidence="2" type="ORF">EQG79_09965</name>
</gene>